<dbReference type="EMBL" id="SJPG01000001">
    <property type="protein sequence ID" value="TWT63774.1"/>
    <property type="molecule type" value="Genomic_DNA"/>
</dbReference>
<reference evidence="1 2" key="1">
    <citation type="submission" date="2019-02" db="EMBL/GenBank/DDBJ databases">
        <title>Deep-cultivation of Planctomycetes and their phenomic and genomic characterization uncovers novel biology.</title>
        <authorList>
            <person name="Wiegand S."/>
            <person name="Jogler M."/>
            <person name="Boedeker C."/>
            <person name="Pinto D."/>
            <person name="Vollmers J."/>
            <person name="Rivas-Marin E."/>
            <person name="Kohn T."/>
            <person name="Peeters S.H."/>
            <person name="Heuer A."/>
            <person name="Rast P."/>
            <person name="Oberbeckmann S."/>
            <person name="Bunk B."/>
            <person name="Jeske O."/>
            <person name="Meyerdierks A."/>
            <person name="Storesund J.E."/>
            <person name="Kallscheuer N."/>
            <person name="Luecker S."/>
            <person name="Lage O.M."/>
            <person name="Pohl T."/>
            <person name="Merkel B.J."/>
            <person name="Hornburger P."/>
            <person name="Mueller R.-W."/>
            <person name="Bruemmer F."/>
            <person name="Labrenz M."/>
            <person name="Spormann A.M."/>
            <person name="Op Den Camp H."/>
            <person name="Overmann J."/>
            <person name="Amann R."/>
            <person name="Jetten M.S.M."/>
            <person name="Mascher T."/>
            <person name="Medema M.H."/>
            <person name="Devos D.P."/>
            <person name="Kaster A.-K."/>
            <person name="Ovreas L."/>
            <person name="Rohde M."/>
            <person name="Galperin M.Y."/>
            <person name="Jogler C."/>
        </authorList>
    </citation>
    <scope>NUCLEOTIDE SEQUENCE [LARGE SCALE GENOMIC DNA]</scope>
    <source>
        <strain evidence="1 2">Pan54</strain>
    </source>
</reference>
<comment type="caution">
    <text evidence="1">The sequence shown here is derived from an EMBL/GenBank/DDBJ whole genome shotgun (WGS) entry which is preliminary data.</text>
</comment>
<gene>
    <name evidence="1" type="ORF">Pan54_45320</name>
</gene>
<evidence type="ECO:0000313" key="1">
    <source>
        <dbReference type="EMBL" id="TWT63774.1"/>
    </source>
</evidence>
<protein>
    <submittedName>
        <fullName evidence="1">Uncharacterized protein</fullName>
    </submittedName>
</protein>
<dbReference type="RefSeq" id="WP_146505560.1">
    <property type="nucleotide sequence ID" value="NZ_SJPG01000001.1"/>
</dbReference>
<keyword evidence="2" id="KW-1185">Reference proteome</keyword>
<evidence type="ECO:0000313" key="2">
    <source>
        <dbReference type="Proteomes" id="UP000316095"/>
    </source>
</evidence>
<name>A0A5C5XLN3_9PLAN</name>
<organism evidence="1 2">
    <name type="scientific">Rubinisphaera italica</name>
    <dbReference type="NCBI Taxonomy" id="2527969"/>
    <lineage>
        <taxon>Bacteria</taxon>
        <taxon>Pseudomonadati</taxon>
        <taxon>Planctomycetota</taxon>
        <taxon>Planctomycetia</taxon>
        <taxon>Planctomycetales</taxon>
        <taxon>Planctomycetaceae</taxon>
        <taxon>Rubinisphaera</taxon>
    </lineage>
</organism>
<sequence length="155" mass="18028">MNGNENLHSEEFFAKSVYSKFEFLVSKYGYTITCNKINRMHTQIVYSCSPLNISFCHEPRAVTYSITYSVQSVDYPKGIGCSSQHAMLMRCPEEAGWPYSRRLSDLWPKSSDLLNTKVMDKVLENEKRVMLAYFDDVVNSKKFTMNAFYELTKHK</sequence>
<proteinExistence type="predicted"/>
<accession>A0A5C5XLN3</accession>
<dbReference type="Proteomes" id="UP000316095">
    <property type="component" value="Unassembled WGS sequence"/>
</dbReference>
<dbReference type="AlphaFoldDB" id="A0A5C5XLN3"/>